<dbReference type="AlphaFoldDB" id="A0A0D2I8Q9"/>
<name>A0A0D2I8Q9_9EURO</name>
<gene>
    <name evidence="8" type="ORF">Z518_11028</name>
</gene>
<dbReference type="CDD" id="cd22851">
    <property type="entry name" value="SMN_N"/>
    <property type="match status" value="1"/>
</dbReference>
<feature type="region of interest" description="Disordered" evidence="6">
    <location>
        <begin position="128"/>
        <end position="183"/>
    </location>
</feature>
<protein>
    <recommendedName>
        <fullName evidence="7">Survival Motor Neuron Gemin2-binding domain-containing protein</fullName>
    </recommendedName>
</protein>
<dbReference type="GO" id="GO:0006397">
    <property type="term" value="P:mRNA processing"/>
    <property type="evidence" value="ECO:0007669"/>
    <property type="project" value="UniProtKB-KW"/>
</dbReference>
<keyword evidence="5" id="KW-0539">Nucleus</keyword>
<dbReference type="CDD" id="cd22852">
    <property type="entry name" value="SMN_C"/>
    <property type="match status" value="1"/>
</dbReference>
<feature type="compositionally biased region" description="Polar residues" evidence="6">
    <location>
        <begin position="138"/>
        <end position="149"/>
    </location>
</feature>
<evidence type="ECO:0000256" key="6">
    <source>
        <dbReference type="SAM" id="MobiDB-lite"/>
    </source>
</evidence>
<dbReference type="VEuPathDB" id="FungiDB:Z518_11028"/>
<dbReference type="InterPro" id="IPR040424">
    <property type="entry name" value="Smn1"/>
</dbReference>
<evidence type="ECO:0000313" key="9">
    <source>
        <dbReference type="Proteomes" id="UP000053617"/>
    </source>
</evidence>
<sequence>MPKNKKTKTTHHSSKNPGDLSQAEIWDDSALIRSWNDAVAEYEYYHSIHARGEDVEEIIRQAETDELGQARAESEAIAGVQGEWHDTNADVDGEDEDFEDGDLEDGEVDDENELNAARRALNQEVVKVTTIQPDPIPETNNANPQTTNHELPKASPPKNPSIGPNLPPTNAEAECTAPAPASLDQTLENVKMAYYWAGYYSGLYDGQRQAVGTNPTKPRPERSGL</sequence>
<evidence type="ECO:0000259" key="7">
    <source>
        <dbReference type="Pfam" id="PF20636"/>
    </source>
</evidence>
<evidence type="ECO:0000256" key="3">
    <source>
        <dbReference type="ARBA" id="ARBA00022664"/>
    </source>
</evidence>
<dbReference type="PANTHER" id="PTHR39267:SF1">
    <property type="entry name" value="SURVIVAL MOTOR NEURON PROTEIN"/>
    <property type="match status" value="1"/>
</dbReference>
<dbReference type="GeneID" id="25299099"/>
<evidence type="ECO:0000256" key="5">
    <source>
        <dbReference type="ARBA" id="ARBA00023242"/>
    </source>
</evidence>
<dbReference type="InterPro" id="IPR047313">
    <property type="entry name" value="SMN_C"/>
</dbReference>
<keyword evidence="3" id="KW-0507">mRNA processing</keyword>
<organism evidence="8 9">
    <name type="scientific">Rhinocladiella mackenziei CBS 650.93</name>
    <dbReference type="NCBI Taxonomy" id="1442369"/>
    <lineage>
        <taxon>Eukaryota</taxon>
        <taxon>Fungi</taxon>
        <taxon>Dikarya</taxon>
        <taxon>Ascomycota</taxon>
        <taxon>Pezizomycotina</taxon>
        <taxon>Eurotiomycetes</taxon>
        <taxon>Chaetothyriomycetidae</taxon>
        <taxon>Chaetothyriales</taxon>
        <taxon>Herpotrichiellaceae</taxon>
        <taxon>Rhinocladiella</taxon>
    </lineage>
</organism>
<dbReference type="Proteomes" id="UP000053617">
    <property type="component" value="Unassembled WGS sequence"/>
</dbReference>
<feature type="region of interest" description="Disordered" evidence="6">
    <location>
        <begin position="1"/>
        <end position="22"/>
    </location>
</feature>
<dbReference type="HOGENOM" id="CLU_093937_1_0_1"/>
<dbReference type="GO" id="GO:0005634">
    <property type="term" value="C:nucleus"/>
    <property type="evidence" value="ECO:0007669"/>
    <property type="project" value="UniProtKB-SubCell"/>
</dbReference>
<feature type="compositionally biased region" description="Acidic residues" evidence="6">
    <location>
        <begin position="89"/>
        <end position="108"/>
    </location>
</feature>
<dbReference type="PANTHER" id="PTHR39267">
    <property type="entry name" value="SURVIVAL MOTOR NEURON-LIKE PROTEIN 1"/>
    <property type="match status" value="1"/>
</dbReference>
<dbReference type="OrthoDB" id="197400at2759"/>
<keyword evidence="4" id="KW-0508">mRNA splicing</keyword>
<dbReference type="Pfam" id="PF20636">
    <property type="entry name" value="SMN_G2-BD"/>
    <property type="match status" value="1"/>
</dbReference>
<evidence type="ECO:0000256" key="1">
    <source>
        <dbReference type="ARBA" id="ARBA00004123"/>
    </source>
</evidence>
<keyword evidence="9" id="KW-1185">Reference proteome</keyword>
<feature type="domain" description="Survival Motor Neuron Gemin2-binding" evidence="7">
    <location>
        <begin position="23"/>
        <end position="42"/>
    </location>
</feature>
<reference evidence="8 9" key="1">
    <citation type="submission" date="2015-01" db="EMBL/GenBank/DDBJ databases">
        <title>The Genome Sequence of Rhinocladiella mackenzie CBS 650.93.</title>
        <authorList>
            <consortium name="The Broad Institute Genomics Platform"/>
            <person name="Cuomo C."/>
            <person name="de Hoog S."/>
            <person name="Gorbushina A."/>
            <person name="Stielow B."/>
            <person name="Teixiera M."/>
            <person name="Abouelleil A."/>
            <person name="Chapman S.B."/>
            <person name="Priest M."/>
            <person name="Young S.K."/>
            <person name="Wortman J."/>
            <person name="Nusbaum C."/>
            <person name="Birren B."/>
        </authorList>
    </citation>
    <scope>NUCLEOTIDE SEQUENCE [LARGE SCALE GENOMIC DNA]</scope>
    <source>
        <strain evidence="8 9">CBS 650.93</strain>
    </source>
</reference>
<feature type="region of interest" description="Disordered" evidence="6">
    <location>
        <begin position="205"/>
        <end position="225"/>
    </location>
</feature>
<dbReference type="GO" id="GO:0008380">
    <property type="term" value="P:RNA splicing"/>
    <property type="evidence" value="ECO:0007669"/>
    <property type="project" value="UniProtKB-KW"/>
</dbReference>
<proteinExistence type="inferred from homology"/>
<feature type="compositionally biased region" description="Basic residues" evidence="6">
    <location>
        <begin position="1"/>
        <end position="14"/>
    </location>
</feature>
<evidence type="ECO:0000256" key="4">
    <source>
        <dbReference type="ARBA" id="ARBA00023187"/>
    </source>
</evidence>
<comment type="subcellular location">
    <subcellularLocation>
        <location evidence="1">Nucleus</location>
    </subcellularLocation>
</comment>
<dbReference type="EMBL" id="KN847485">
    <property type="protein sequence ID" value="KIW99615.1"/>
    <property type="molecule type" value="Genomic_DNA"/>
</dbReference>
<evidence type="ECO:0000313" key="8">
    <source>
        <dbReference type="EMBL" id="KIW99615.1"/>
    </source>
</evidence>
<dbReference type="STRING" id="1442369.A0A0D2I8Q9"/>
<evidence type="ECO:0000256" key="2">
    <source>
        <dbReference type="ARBA" id="ARBA00005371"/>
    </source>
</evidence>
<dbReference type="InterPro" id="IPR049481">
    <property type="entry name" value="SMN_G2-BD"/>
</dbReference>
<comment type="similarity">
    <text evidence="2">Belongs to the SMN family.</text>
</comment>
<dbReference type="RefSeq" id="XP_013266752.1">
    <property type="nucleotide sequence ID" value="XM_013411298.1"/>
</dbReference>
<feature type="region of interest" description="Disordered" evidence="6">
    <location>
        <begin position="80"/>
        <end position="108"/>
    </location>
</feature>
<accession>A0A0D2I8Q9</accession>